<dbReference type="Proteomes" id="UP000807504">
    <property type="component" value="Unassembled WGS sequence"/>
</dbReference>
<dbReference type="PANTHER" id="PTHR24373:SF275">
    <property type="entry name" value="TIR DOMAIN-CONTAINING PROTEIN"/>
    <property type="match status" value="1"/>
</dbReference>
<evidence type="ECO:0000256" key="3">
    <source>
        <dbReference type="ARBA" id="ARBA00022737"/>
    </source>
</evidence>
<keyword evidence="1" id="KW-0433">Leucine-rich repeat</keyword>
<dbReference type="InterPro" id="IPR001611">
    <property type="entry name" value="Leu-rich_rpt"/>
</dbReference>
<dbReference type="FunFam" id="3.80.10.10:FF:001164">
    <property type="entry name" value="GH01279p"/>
    <property type="match status" value="1"/>
</dbReference>
<reference evidence="6" key="1">
    <citation type="journal article" date="2020" name="bioRxiv">
        <title>Chromosome-level reference genome of the European wasp spider Argiope bruennichi: a resource for studies on range expansion and evolutionary adaptation.</title>
        <authorList>
            <person name="Sheffer M.M."/>
            <person name="Hoppe A."/>
            <person name="Krehenwinkel H."/>
            <person name="Uhl G."/>
            <person name="Kuss A.W."/>
            <person name="Jensen L."/>
            <person name="Jensen C."/>
            <person name="Gillespie R.G."/>
            <person name="Hoff K.J."/>
            <person name="Prost S."/>
        </authorList>
    </citation>
    <scope>NUCLEOTIDE SEQUENCE</scope>
</reference>
<comment type="caution">
    <text evidence="6">The sequence shown here is derived from an EMBL/GenBank/DDBJ whole genome shotgun (WGS) entry which is preliminary data.</text>
</comment>
<dbReference type="PROSITE" id="PS51450">
    <property type="entry name" value="LRR"/>
    <property type="match status" value="13"/>
</dbReference>
<dbReference type="InterPro" id="IPR032675">
    <property type="entry name" value="LRR_dom_sf"/>
</dbReference>
<name>A0A8T0F4I8_ARGBR</name>
<accession>A0A8T0F4I8</accession>
<dbReference type="PANTHER" id="PTHR24373">
    <property type="entry name" value="SLIT RELATED LEUCINE-RICH REPEAT NEURONAL PROTEIN"/>
    <property type="match status" value="1"/>
</dbReference>
<keyword evidence="7" id="KW-1185">Reference proteome</keyword>
<evidence type="ECO:0000313" key="6">
    <source>
        <dbReference type="EMBL" id="KAF8785198.1"/>
    </source>
</evidence>
<evidence type="ECO:0000256" key="4">
    <source>
        <dbReference type="SAM" id="Phobius"/>
    </source>
</evidence>
<dbReference type="SUPFAM" id="SSF52058">
    <property type="entry name" value="L domain-like"/>
    <property type="match status" value="4"/>
</dbReference>
<dbReference type="SMART" id="SM00082">
    <property type="entry name" value="LRRCT"/>
    <property type="match status" value="1"/>
</dbReference>
<dbReference type="SMART" id="SM00364">
    <property type="entry name" value="LRR_BAC"/>
    <property type="match status" value="10"/>
</dbReference>
<feature type="domain" description="LRRCT" evidence="5">
    <location>
        <begin position="1138"/>
        <end position="1197"/>
    </location>
</feature>
<evidence type="ECO:0000313" key="7">
    <source>
        <dbReference type="Proteomes" id="UP000807504"/>
    </source>
</evidence>
<protein>
    <submittedName>
        <fullName evidence="6">Chaoptin like protein</fullName>
    </submittedName>
</protein>
<keyword evidence="3" id="KW-0677">Repeat</keyword>
<gene>
    <name evidence="6" type="ORF">HNY73_010772</name>
</gene>
<dbReference type="SMART" id="SM00369">
    <property type="entry name" value="LRR_TYP"/>
    <property type="match status" value="28"/>
</dbReference>
<keyword evidence="4" id="KW-0472">Membrane</keyword>
<dbReference type="InterPro" id="IPR000483">
    <property type="entry name" value="Cys-rich_flank_reg_C"/>
</dbReference>
<dbReference type="InterPro" id="IPR026906">
    <property type="entry name" value="LRR_5"/>
</dbReference>
<keyword evidence="2" id="KW-0732">Signal</keyword>
<feature type="transmembrane region" description="Helical" evidence="4">
    <location>
        <begin position="1263"/>
        <end position="1285"/>
    </location>
</feature>
<evidence type="ECO:0000256" key="2">
    <source>
        <dbReference type="ARBA" id="ARBA00022729"/>
    </source>
</evidence>
<dbReference type="SMART" id="SM00365">
    <property type="entry name" value="LRR_SD22"/>
    <property type="match status" value="17"/>
</dbReference>
<dbReference type="EMBL" id="JABXBU010000030">
    <property type="protein sequence ID" value="KAF8785198.1"/>
    <property type="molecule type" value="Genomic_DNA"/>
</dbReference>
<dbReference type="Gene3D" id="3.80.10.10">
    <property type="entry name" value="Ribonuclease Inhibitor"/>
    <property type="match status" value="7"/>
</dbReference>
<dbReference type="Pfam" id="PF13855">
    <property type="entry name" value="LRR_8"/>
    <property type="match status" value="6"/>
</dbReference>
<keyword evidence="4" id="KW-0812">Transmembrane</keyword>
<evidence type="ECO:0000256" key="1">
    <source>
        <dbReference type="ARBA" id="ARBA00022614"/>
    </source>
</evidence>
<dbReference type="InterPro" id="IPR050328">
    <property type="entry name" value="Dev_Immune_Receptor"/>
</dbReference>
<keyword evidence="4" id="KW-1133">Transmembrane helix</keyword>
<dbReference type="InterPro" id="IPR003591">
    <property type="entry name" value="Leu-rich_rpt_typical-subtyp"/>
</dbReference>
<proteinExistence type="predicted"/>
<evidence type="ECO:0000259" key="5">
    <source>
        <dbReference type="SMART" id="SM00082"/>
    </source>
</evidence>
<dbReference type="Pfam" id="PF13306">
    <property type="entry name" value="LRR_5"/>
    <property type="match status" value="1"/>
</dbReference>
<organism evidence="6 7">
    <name type="scientific">Argiope bruennichi</name>
    <name type="common">Wasp spider</name>
    <name type="synonym">Aranea bruennichi</name>
    <dbReference type="NCBI Taxonomy" id="94029"/>
    <lineage>
        <taxon>Eukaryota</taxon>
        <taxon>Metazoa</taxon>
        <taxon>Ecdysozoa</taxon>
        <taxon>Arthropoda</taxon>
        <taxon>Chelicerata</taxon>
        <taxon>Arachnida</taxon>
        <taxon>Araneae</taxon>
        <taxon>Araneomorphae</taxon>
        <taxon>Entelegynae</taxon>
        <taxon>Araneoidea</taxon>
        <taxon>Araneidae</taxon>
        <taxon>Argiope</taxon>
    </lineage>
</organism>
<reference evidence="6" key="2">
    <citation type="submission" date="2020-06" db="EMBL/GenBank/DDBJ databases">
        <authorList>
            <person name="Sheffer M."/>
        </authorList>
    </citation>
    <scope>NUCLEOTIDE SEQUENCE</scope>
</reference>
<sequence>MVGETILGCSRSEIFTSRALGSEGPREVKENMVQRYSWLFFLCFLLPRLATSVDITENTEGILCTDSNNGINLPCLCFNDEINGTDIFCDGVIFLGDFPVLPHRHKIRSFSQRGSGLQSLEAQLFTASDIPLQKIDFSNNLLRRITERTFDGIEDTLKEINLSNNKLGDQLNALFSTGEFQRLTNLEKLDLSGNEIKEFQSGIFNGLTSLKELKLKKNFIITVPRSVIQGLKSLESLHLQSNYILDIGVHSFPNLANLQFLNLSSNDIQSVQNGAFIPLSNLKSLILSNNQMQNLDSGFLDGLHLLEYLDLSQNLLEILPLDIDASPSLRTLILYSNKIRSLSRIPLNKFKSLEYLDLRRNRIYEIPPNAFIHLNNLKELHLDINAVRKITNGMFVGLENLSDLTLNDNRILAFPSEPLNVFKNLKKLNLDYNRIAAISKEILAPANKNKELSLAFNLISEIPDGTFMDFKNLELLNLHGNKISNFSNSKTEGLAHSLLFLDIGYNEITELPKLPFSNLLIFSIAKNKISRISTDNFASLTKIIYLNASYNMLSEFSPDLFISLVNMENLDLQHNLLTQIPSGAFKGLPVIEINLRNNLLPEINENAFEDLMKLKSLDLSFNKIERISVNAFNNLPSLETLYLKGNVLSAFRGDEILGSTDLRTLILSNNKINNLYSKTFTLLSKIEYLDLSFNELTFFPREALSSLASLKRIILQGNKLNAIGDGYFSNMPHLKQIDLQNNVIESVGEFAFQNSSNLRKIFLQDNRISALHENTFVGLNRLELDLSKNSITSFPSNIFSRAKGLKLEKINIAENNIRDFPNEALKKQYSFLEKVNISHNNIRSLPSNADVLVNIKELDLSYNPLLPDAHYVLFGEPKSVRKLYVQGVDLSHLPIIECPFLRHLNVNGNKISQVNNNAFDRTNMLTNLDLSHNMITDIATNVAPALMKLPYLQELDLSGNPIRRISKTDFNRFFHLRHLKISNLKDVSEINCDSLHNLPRLRQLRMFGFQYLQQINIKQCLQNMTSLDVLEIEMIDSHLKDQLQAIFSPRLDTLSVRGRRLRSVSTSAFAGMLSPLIKIQLTETSIDTFTDKIFLPLPLSSKIEFDISNNKIQRLTPEMLSILDNKQVDIIVQGVNSNPINCDCNIHFFWQWLHDKTNASVNRHQGYGMLSTLMCSGPSRLKNQKIQDLKLDDLICDESSSFRSTETTSDMSTFTTSVVKETTSNREHPFIIFEQPVTKKPSVPFSYVPASDTRSTLTKVDTMIIGIVAGVVAFVCILIIIICIIRLRRAHPLYTAGPLAGPLAFRAQGKCTCLKPPPNNCTCYPMYSLPYAGRPSLLPNSQHKMLPSSLPPPPDFLTTGQSGRLRNTPYFVTYPDSDNENK</sequence>